<comment type="caution">
    <text evidence="3">The sequence shown here is derived from an EMBL/GenBank/DDBJ whole genome shotgun (WGS) entry which is preliminary data.</text>
</comment>
<dbReference type="EMBL" id="BOMG01000129">
    <property type="protein sequence ID" value="GID61539.1"/>
    <property type="molecule type" value="Genomic_DNA"/>
</dbReference>
<name>A0ABQ3XSQ3_9ACTN</name>
<evidence type="ECO:0000259" key="2">
    <source>
        <dbReference type="Pfam" id="PF02627"/>
    </source>
</evidence>
<dbReference type="InterPro" id="IPR003779">
    <property type="entry name" value="CMD-like"/>
</dbReference>
<reference evidence="3 4" key="1">
    <citation type="submission" date="2021-01" db="EMBL/GenBank/DDBJ databases">
        <title>Whole genome shotgun sequence of Actinoplanes couchii NBRC 106145.</title>
        <authorList>
            <person name="Komaki H."/>
            <person name="Tamura T."/>
        </authorList>
    </citation>
    <scope>NUCLEOTIDE SEQUENCE [LARGE SCALE GENOMIC DNA]</scope>
    <source>
        <strain evidence="3 4">NBRC 106145</strain>
    </source>
</reference>
<dbReference type="Pfam" id="PF02627">
    <property type="entry name" value="CMD"/>
    <property type="match status" value="1"/>
</dbReference>
<evidence type="ECO:0000313" key="3">
    <source>
        <dbReference type="EMBL" id="GID61539.1"/>
    </source>
</evidence>
<feature type="domain" description="Carboxymuconolactone decarboxylase-like" evidence="2">
    <location>
        <begin position="54"/>
        <end position="123"/>
    </location>
</feature>
<dbReference type="InterPro" id="IPR029032">
    <property type="entry name" value="AhpD-like"/>
</dbReference>
<evidence type="ECO:0000313" key="4">
    <source>
        <dbReference type="Proteomes" id="UP000612282"/>
    </source>
</evidence>
<keyword evidence="4" id="KW-1185">Reference proteome</keyword>
<protein>
    <recommendedName>
        <fullName evidence="2">Carboxymuconolactone decarboxylase-like domain-containing protein</fullName>
    </recommendedName>
</protein>
<feature type="region of interest" description="Disordered" evidence="1">
    <location>
        <begin position="1"/>
        <end position="45"/>
    </location>
</feature>
<dbReference type="Proteomes" id="UP000612282">
    <property type="component" value="Unassembled WGS sequence"/>
</dbReference>
<sequence length="145" mass="15183">MAVLQERTARGVDDPVGAEPSPPPAEDTSLRRGAENQTKLAGGPVTGPVFDFTPAIDEFLKSHLFGDIFGRDNLDWAGREIATIAALANLGGAESQLQSHLGIALNTGVTVPELRDLVTLLGTRVGRAQGTRAGALLDEVLTARS</sequence>
<dbReference type="RefSeq" id="WP_239146075.1">
    <property type="nucleotide sequence ID" value="NZ_BAAAQE010000105.1"/>
</dbReference>
<dbReference type="PANTHER" id="PTHR33570">
    <property type="entry name" value="4-CARBOXYMUCONOLACTONE DECARBOXYLASE FAMILY PROTEIN"/>
    <property type="match status" value="1"/>
</dbReference>
<evidence type="ECO:0000256" key="1">
    <source>
        <dbReference type="SAM" id="MobiDB-lite"/>
    </source>
</evidence>
<dbReference type="InterPro" id="IPR052512">
    <property type="entry name" value="4CMD/NDH-1_regulator"/>
</dbReference>
<accession>A0ABQ3XSQ3</accession>
<dbReference type="SUPFAM" id="SSF69118">
    <property type="entry name" value="AhpD-like"/>
    <property type="match status" value="1"/>
</dbReference>
<dbReference type="PANTHER" id="PTHR33570:SF2">
    <property type="entry name" value="CARBOXYMUCONOLACTONE DECARBOXYLASE-LIKE DOMAIN-CONTAINING PROTEIN"/>
    <property type="match status" value="1"/>
</dbReference>
<proteinExistence type="predicted"/>
<gene>
    <name evidence="3" type="ORF">Aco03nite_099430</name>
</gene>
<dbReference type="Gene3D" id="1.20.1290.10">
    <property type="entry name" value="AhpD-like"/>
    <property type="match status" value="1"/>
</dbReference>
<organism evidence="3 4">
    <name type="scientific">Actinoplanes couchii</name>
    <dbReference type="NCBI Taxonomy" id="403638"/>
    <lineage>
        <taxon>Bacteria</taxon>
        <taxon>Bacillati</taxon>
        <taxon>Actinomycetota</taxon>
        <taxon>Actinomycetes</taxon>
        <taxon>Micromonosporales</taxon>
        <taxon>Micromonosporaceae</taxon>
        <taxon>Actinoplanes</taxon>
    </lineage>
</organism>